<comment type="subcellular location">
    <subcellularLocation>
        <location evidence="1">Cell membrane</location>
        <topology evidence="1">Single-pass membrane protein</topology>
    </subcellularLocation>
    <subcellularLocation>
        <location evidence="7">Cell membrane</location>
        <topology evidence="7">Single-pass type II membrane protein</topology>
    </subcellularLocation>
</comment>
<evidence type="ECO:0000313" key="9">
    <source>
        <dbReference type="EMBL" id="MFC0685566.1"/>
    </source>
</evidence>
<keyword evidence="3" id="KW-1003">Cell membrane</keyword>
<dbReference type="RefSeq" id="WP_267221593.1">
    <property type="nucleotide sequence ID" value="NZ_JAPCWC010000011.1"/>
</dbReference>
<proteinExistence type="inferred from homology"/>
<keyword evidence="5 8" id="KW-1133">Transmembrane helix</keyword>
<keyword evidence="4 7" id="KW-0812">Transmembrane</keyword>
<feature type="transmembrane region" description="Helical" evidence="8">
    <location>
        <begin position="20"/>
        <end position="38"/>
    </location>
</feature>
<evidence type="ECO:0000313" key="10">
    <source>
        <dbReference type="Proteomes" id="UP001589858"/>
    </source>
</evidence>
<organism evidence="9 10">
    <name type="scientific">Novosphingobium clariflavum</name>
    <dbReference type="NCBI Taxonomy" id="2029884"/>
    <lineage>
        <taxon>Bacteria</taxon>
        <taxon>Pseudomonadati</taxon>
        <taxon>Pseudomonadota</taxon>
        <taxon>Alphaproteobacteria</taxon>
        <taxon>Sphingomonadales</taxon>
        <taxon>Sphingomonadaceae</taxon>
        <taxon>Novosphingobium</taxon>
    </lineage>
</organism>
<evidence type="ECO:0000256" key="3">
    <source>
        <dbReference type="ARBA" id="ARBA00022475"/>
    </source>
</evidence>
<evidence type="ECO:0000256" key="6">
    <source>
        <dbReference type="ARBA" id="ARBA00023136"/>
    </source>
</evidence>
<keyword evidence="6 8" id="KW-0472">Membrane</keyword>
<dbReference type="Pfam" id="PF02472">
    <property type="entry name" value="ExbD"/>
    <property type="match status" value="1"/>
</dbReference>
<dbReference type="InterPro" id="IPR003400">
    <property type="entry name" value="ExbD"/>
</dbReference>
<accession>A0ABV6S8I4</accession>
<evidence type="ECO:0000256" key="8">
    <source>
        <dbReference type="SAM" id="Phobius"/>
    </source>
</evidence>
<sequence>MTTGEAVSKTPISTINTTPLIDVMLVLLIMFVITIPVATNSVPIDLPSDLATRAVQPLQNTVSLDANGTIRWNGEAVESAELAKLLYSTTRMPTEPQLRFRPDAGASYDRAAQVLAAIKASGVTNFGFVDNDRFGHFEQ</sequence>
<evidence type="ECO:0000256" key="1">
    <source>
        <dbReference type="ARBA" id="ARBA00004162"/>
    </source>
</evidence>
<evidence type="ECO:0000256" key="7">
    <source>
        <dbReference type="RuleBase" id="RU003879"/>
    </source>
</evidence>
<name>A0ABV6S8I4_9SPHN</name>
<dbReference type="EMBL" id="JBHLTM010000053">
    <property type="protein sequence ID" value="MFC0685566.1"/>
    <property type="molecule type" value="Genomic_DNA"/>
</dbReference>
<keyword evidence="7" id="KW-0653">Protein transport</keyword>
<reference evidence="9 10" key="1">
    <citation type="submission" date="2024-09" db="EMBL/GenBank/DDBJ databases">
        <authorList>
            <person name="Sun Q."/>
            <person name="Mori K."/>
        </authorList>
    </citation>
    <scope>NUCLEOTIDE SEQUENCE [LARGE SCALE GENOMIC DNA]</scope>
    <source>
        <strain evidence="9 10">CICC 11035S</strain>
    </source>
</reference>
<keyword evidence="7" id="KW-0813">Transport</keyword>
<dbReference type="Proteomes" id="UP001589858">
    <property type="component" value="Unassembled WGS sequence"/>
</dbReference>
<comment type="similarity">
    <text evidence="2 7">Belongs to the ExbD/TolR family.</text>
</comment>
<keyword evidence="10" id="KW-1185">Reference proteome</keyword>
<evidence type="ECO:0000256" key="2">
    <source>
        <dbReference type="ARBA" id="ARBA00005811"/>
    </source>
</evidence>
<dbReference type="Gene3D" id="3.30.420.270">
    <property type="match status" value="1"/>
</dbReference>
<dbReference type="PANTHER" id="PTHR30558:SF7">
    <property type="entry name" value="TOL-PAL SYSTEM PROTEIN TOLR"/>
    <property type="match status" value="1"/>
</dbReference>
<dbReference type="PANTHER" id="PTHR30558">
    <property type="entry name" value="EXBD MEMBRANE COMPONENT OF PMF-DRIVEN MACROMOLECULE IMPORT SYSTEM"/>
    <property type="match status" value="1"/>
</dbReference>
<protein>
    <submittedName>
        <fullName evidence="9">ExbD/TolR family protein</fullName>
    </submittedName>
</protein>
<comment type="caution">
    <text evidence="9">The sequence shown here is derived from an EMBL/GenBank/DDBJ whole genome shotgun (WGS) entry which is preliminary data.</text>
</comment>
<evidence type="ECO:0000256" key="5">
    <source>
        <dbReference type="ARBA" id="ARBA00022989"/>
    </source>
</evidence>
<gene>
    <name evidence="9" type="ORF">ACFFF8_13250</name>
</gene>
<evidence type="ECO:0000256" key="4">
    <source>
        <dbReference type="ARBA" id="ARBA00022692"/>
    </source>
</evidence>